<evidence type="ECO:0000313" key="4">
    <source>
        <dbReference type="Proteomes" id="UP000199614"/>
    </source>
</evidence>
<keyword evidence="2" id="KW-1133">Transmembrane helix</keyword>
<dbReference type="STRING" id="260086.SAMN05216207_1001358"/>
<organism evidence="3 4">
    <name type="scientific">Pseudonocardia ammonioxydans</name>
    <dbReference type="NCBI Taxonomy" id="260086"/>
    <lineage>
        <taxon>Bacteria</taxon>
        <taxon>Bacillati</taxon>
        <taxon>Actinomycetota</taxon>
        <taxon>Actinomycetes</taxon>
        <taxon>Pseudonocardiales</taxon>
        <taxon>Pseudonocardiaceae</taxon>
        <taxon>Pseudonocardia</taxon>
    </lineage>
</organism>
<keyword evidence="4" id="KW-1185">Reference proteome</keyword>
<feature type="compositionally biased region" description="Basic and acidic residues" evidence="1">
    <location>
        <begin position="35"/>
        <end position="45"/>
    </location>
</feature>
<evidence type="ECO:0000313" key="3">
    <source>
        <dbReference type="EMBL" id="SFM62047.1"/>
    </source>
</evidence>
<sequence>MTTAAWVLVAVVVWVLLGLAVALVLGRVVRMRDRQVPGRQARADGDSEPGAQQGQDTGEPPVRRPRRP</sequence>
<dbReference type="AlphaFoldDB" id="A0A1I4SC50"/>
<protein>
    <submittedName>
        <fullName evidence="3">Uncharacterized protein</fullName>
    </submittedName>
</protein>
<dbReference type="EMBL" id="FOUY01000001">
    <property type="protein sequence ID" value="SFM62047.1"/>
    <property type="molecule type" value="Genomic_DNA"/>
</dbReference>
<keyword evidence="2" id="KW-0812">Transmembrane</keyword>
<evidence type="ECO:0000256" key="2">
    <source>
        <dbReference type="SAM" id="Phobius"/>
    </source>
</evidence>
<feature type="region of interest" description="Disordered" evidence="1">
    <location>
        <begin position="35"/>
        <end position="68"/>
    </location>
</feature>
<dbReference type="RefSeq" id="WP_093336098.1">
    <property type="nucleotide sequence ID" value="NZ_FOUY01000001.1"/>
</dbReference>
<proteinExistence type="predicted"/>
<dbReference type="Proteomes" id="UP000199614">
    <property type="component" value="Unassembled WGS sequence"/>
</dbReference>
<name>A0A1I4SC50_PSUAM</name>
<feature type="transmembrane region" description="Helical" evidence="2">
    <location>
        <begin position="6"/>
        <end position="29"/>
    </location>
</feature>
<keyword evidence="2" id="KW-0472">Membrane</keyword>
<gene>
    <name evidence="3" type="ORF">SAMN05216207_1001358</name>
</gene>
<accession>A0A1I4SC50</accession>
<reference evidence="3 4" key="1">
    <citation type="submission" date="2016-10" db="EMBL/GenBank/DDBJ databases">
        <authorList>
            <person name="de Groot N.N."/>
        </authorList>
    </citation>
    <scope>NUCLEOTIDE SEQUENCE [LARGE SCALE GENOMIC DNA]</scope>
    <source>
        <strain evidence="3 4">CGMCC 4.1877</strain>
    </source>
</reference>
<evidence type="ECO:0000256" key="1">
    <source>
        <dbReference type="SAM" id="MobiDB-lite"/>
    </source>
</evidence>